<comment type="caution">
    <text evidence="1">The sequence shown here is derived from an EMBL/GenBank/DDBJ whole genome shotgun (WGS) entry which is preliminary data.</text>
</comment>
<evidence type="ECO:0000313" key="1">
    <source>
        <dbReference type="EMBL" id="KYC41199.1"/>
    </source>
</evidence>
<protein>
    <submittedName>
        <fullName evidence="1">Uncharacterized protein</fullName>
    </submittedName>
</protein>
<gene>
    <name evidence="1" type="ORF">WA1_03690</name>
</gene>
<sequence length="153" mass="17203">MHPSPAKLDTPEKVINYCCEEILINMTWRGGGNGVVVICSDVIKNGAISGSIEGWQNVSFYMNCEHIQVYRPLLKRQSCYPTDVCEVFGFIENELLRTWKSSANGFANNSMKSSVSGRLTIRSECINNTGRVRVLVGETVRRRMFVETKFLAS</sequence>
<dbReference type="EMBL" id="ANNX02000023">
    <property type="protein sequence ID" value="KYC41199.1"/>
    <property type="molecule type" value="Genomic_DNA"/>
</dbReference>
<reference evidence="1 2" key="1">
    <citation type="journal article" date="2013" name="Genome Biol. Evol.">
        <title>Genomes of Stigonematalean cyanobacteria (subsection V) and the evolution of oxygenic photosynthesis from prokaryotes to plastids.</title>
        <authorList>
            <person name="Dagan T."/>
            <person name="Roettger M."/>
            <person name="Stucken K."/>
            <person name="Landan G."/>
            <person name="Koch R."/>
            <person name="Major P."/>
            <person name="Gould S.B."/>
            <person name="Goremykin V.V."/>
            <person name="Rippka R."/>
            <person name="Tandeau de Marsac N."/>
            <person name="Gugger M."/>
            <person name="Lockhart P.J."/>
            <person name="Allen J.F."/>
            <person name="Brune I."/>
            <person name="Maus I."/>
            <person name="Puhler A."/>
            <person name="Martin W.F."/>
        </authorList>
    </citation>
    <scope>NUCLEOTIDE SEQUENCE [LARGE SCALE GENOMIC DNA]</scope>
    <source>
        <strain evidence="1 2">PCC 7110</strain>
    </source>
</reference>
<dbReference type="OrthoDB" id="9824271at2"/>
<dbReference type="Proteomes" id="UP000076925">
    <property type="component" value="Unassembled WGS sequence"/>
</dbReference>
<name>A0A139X928_9CYAN</name>
<proteinExistence type="predicted"/>
<dbReference type="STRING" id="128403.WA1_03690"/>
<evidence type="ECO:0000313" key="2">
    <source>
        <dbReference type="Proteomes" id="UP000076925"/>
    </source>
</evidence>
<organism evidence="1 2">
    <name type="scientific">Scytonema hofmannii PCC 7110</name>
    <dbReference type="NCBI Taxonomy" id="128403"/>
    <lineage>
        <taxon>Bacteria</taxon>
        <taxon>Bacillati</taxon>
        <taxon>Cyanobacteriota</taxon>
        <taxon>Cyanophyceae</taxon>
        <taxon>Nostocales</taxon>
        <taxon>Scytonemataceae</taxon>
        <taxon>Scytonema</taxon>
    </lineage>
</organism>
<dbReference type="AlphaFoldDB" id="A0A139X928"/>
<accession>A0A139X928</accession>
<dbReference type="RefSeq" id="WP_017741578.1">
    <property type="nucleotide sequence ID" value="NZ_KQ976354.1"/>
</dbReference>
<keyword evidence="2" id="KW-1185">Reference proteome</keyword>